<evidence type="ECO:0000256" key="6">
    <source>
        <dbReference type="ARBA" id="ARBA00022884"/>
    </source>
</evidence>
<dbReference type="SUPFAM" id="SSF111064">
    <property type="entry name" value="Hut operon positive regulatory protein HutP"/>
    <property type="match status" value="1"/>
</dbReference>
<comment type="function">
    <text evidence="1">Antiterminator that binds to cis-acting regulatory sequences on the mRNA in the presence of histidine, thereby suppressing transcription termination and activating the hut operon for histidine utilization.</text>
</comment>
<gene>
    <name evidence="10" type="primary">hutP</name>
    <name evidence="10" type="ORF">ACFSTF_03760</name>
</gene>
<dbReference type="InterPro" id="IPR015111">
    <property type="entry name" value="Regulatory_HutP"/>
</dbReference>
<keyword evidence="11" id="KW-1185">Reference proteome</keyword>
<protein>
    <recommendedName>
        <fullName evidence="4">Hut operon positive regulatory protein</fullName>
    </recommendedName>
</protein>
<dbReference type="NCBIfam" id="NF002838">
    <property type="entry name" value="PRK03065.1"/>
    <property type="match status" value="1"/>
</dbReference>
<evidence type="ECO:0000313" key="10">
    <source>
        <dbReference type="EMBL" id="MFD2616431.1"/>
    </source>
</evidence>
<reference evidence="11" key="1">
    <citation type="journal article" date="2019" name="Int. J. Syst. Evol. Microbiol.">
        <title>The Global Catalogue of Microorganisms (GCM) 10K type strain sequencing project: providing services to taxonomists for standard genome sequencing and annotation.</title>
        <authorList>
            <consortium name="The Broad Institute Genomics Platform"/>
            <consortium name="The Broad Institute Genome Sequencing Center for Infectious Disease"/>
            <person name="Wu L."/>
            <person name="Ma J."/>
        </authorList>
    </citation>
    <scope>NUCLEOTIDE SEQUENCE [LARGE SCALE GENOMIC DNA]</scope>
    <source>
        <strain evidence="11">TISTR 2241</strain>
    </source>
</reference>
<evidence type="ECO:0000256" key="9">
    <source>
        <dbReference type="ARBA" id="ARBA00023163"/>
    </source>
</evidence>
<dbReference type="Proteomes" id="UP001597458">
    <property type="component" value="Unassembled WGS sequence"/>
</dbReference>
<keyword evidence="5" id="KW-0369">Histidine metabolism</keyword>
<dbReference type="EMBL" id="JBHUMR010000007">
    <property type="protein sequence ID" value="MFD2616431.1"/>
    <property type="molecule type" value="Genomic_DNA"/>
</dbReference>
<dbReference type="Gene3D" id="3.40.1510.10">
    <property type="entry name" value="Hut operon regulatory protein HutP"/>
    <property type="match status" value="1"/>
</dbReference>
<comment type="caution">
    <text evidence="10">The sequence shown here is derived from an EMBL/GenBank/DDBJ whole genome shotgun (WGS) entry which is preliminary data.</text>
</comment>
<organism evidence="10 11">
    <name type="scientific">Terrilactibacillus laevilacticus</name>
    <dbReference type="NCBI Taxonomy" id="1380157"/>
    <lineage>
        <taxon>Bacteria</taxon>
        <taxon>Bacillati</taxon>
        <taxon>Bacillota</taxon>
        <taxon>Bacilli</taxon>
        <taxon>Bacillales</taxon>
        <taxon>Bacillaceae</taxon>
        <taxon>Terrilactibacillus</taxon>
    </lineage>
</organism>
<evidence type="ECO:0000256" key="2">
    <source>
        <dbReference type="ARBA" id="ARBA00009992"/>
    </source>
</evidence>
<evidence type="ECO:0000256" key="5">
    <source>
        <dbReference type="ARBA" id="ARBA00022808"/>
    </source>
</evidence>
<dbReference type="InterPro" id="IPR036482">
    <property type="entry name" value="Regulatory_HutP_sf"/>
</dbReference>
<evidence type="ECO:0000256" key="4">
    <source>
        <dbReference type="ARBA" id="ARBA00019377"/>
    </source>
</evidence>
<dbReference type="Pfam" id="PF09021">
    <property type="entry name" value="HutP"/>
    <property type="match status" value="1"/>
</dbReference>
<evidence type="ECO:0000256" key="1">
    <source>
        <dbReference type="ARBA" id="ARBA00002945"/>
    </source>
</evidence>
<accession>A0ABW5PNJ1</accession>
<sequence>MSESQFTMGQLTTLCTLLHNHKWKHVIEAEMKERGYKFTIGKVGAMDLSKIVAAVETSAKAKQVIDPNSYREIHALYHAIIEAIQGIGRGTVQFGDILRTVGLTFCIVRGEAEFAHHKDEWISVCLSGTIGAPRKGYEHDVLGFGFNHI</sequence>
<proteinExistence type="inferred from homology"/>
<keyword evidence="8" id="KW-0010">Activator</keyword>
<evidence type="ECO:0000256" key="8">
    <source>
        <dbReference type="ARBA" id="ARBA00023159"/>
    </source>
</evidence>
<evidence type="ECO:0000256" key="7">
    <source>
        <dbReference type="ARBA" id="ARBA00023015"/>
    </source>
</evidence>
<comment type="similarity">
    <text evidence="2">Belongs to the HutP family.</text>
</comment>
<comment type="subunit">
    <text evidence="3">Homohexamer.</text>
</comment>
<keyword evidence="6" id="KW-0694">RNA-binding</keyword>
<dbReference type="RefSeq" id="WP_141189853.1">
    <property type="nucleotide sequence ID" value="NZ_JBHUMR010000007.1"/>
</dbReference>
<evidence type="ECO:0000256" key="3">
    <source>
        <dbReference type="ARBA" id="ARBA00011643"/>
    </source>
</evidence>
<keyword evidence="7" id="KW-0805">Transcription regulation</keyword>
<evidence type="ECO:0000313" key="11">
    <source>
        <dbReference type="Proteomes" id="UP001597458"/>
    </source>
</evidence>
<name>A0ABW5PNJ1_9BACI</name>
<keyword evidence="9" id="KW-0804">Transcription</keyword>